<dbReference type="GO" id="GO:0005737">
    <property type="term" value="C:cytoplasm"/>
    <property type="evidence" value="ECO:0007669"/>
    <property type="project" value="TreeGrafter"/>
</dbReference>
<evidence type="ECO:0000256" key="4">
    <source>
        <dbReference type="ARBA" id="ARBA00022737"/>
    </source>
</evidence>
<evidence type="ECO:0000313" key="7">
    <source>
        <dbReference type="EMBL" id="KAI6654327.1"/>
    </source>
</evidence>
<accession>A0AAV7JZK9</accession>
<keyword evidence="5" id="KW-0833">Ubl conjugation pathway</keyword>
<comment type="catalytic activity">
    <reaction evidence="1">
        <text>S-ubiquitinyl-[E2 ubiquitin-conjugating enzyme]-L-cysteine + [acceptor protein]-L-lysine = [E2 ubiquitin-conjugating enzyme]-L-cysteine + N(6)-ubiquitinyl-[acceptor protein]-L-lysine.</text>
        <dbReference type="EC" id="2.3.2.27"/>
    </reaction>
</comment>
<dbReference type="EC" id="2.3.2.27" evidence="2"/>
<name>A0AAV7JZK9_9METZ</name>
<keyword evidence="3" id="KW-0808">Transferase</keyword>
<evidence type="ECO:0000313" key="8">
    <source>
        <dbReference type="Proteomes" id="UP001165289"/>
    </source>
</evidence>
<dbReference type="GO" id="GO:0061630">
    <property type="term" value="F:ubiquitin protein ligase activity"/>
    <property type="evidence" value="ECO:0007669"/>
    <property type="project" value="UniProtKB-EC"/>
</dbReference>
<dbReference type="PANTHER" id="PTHR46803">
    <property type="entry name" value="E3 UBIQUITIN-PROTEIN LIGASE CHIP"/>
    <property type="match status" value="1"/>
</dbReference>
<proteinExistence type="predicted"/>
<dbReference type="Proteomes" id="UP001165289">
    <property type="component" value="Unassembled WGS sequence"/>
</dbReference>
<evidence type="ECO:0000256" key="1">
    <source>
        <dbReference type="ARBA" id="ARBA00000900"/>
    </source>
</evidence>
<dbReference type="Pfam" id="PF04564">
    <property type="entry name" value="U-box"/>
    <property type="match status" value="1"/>
</dbReference>
<evidence type="ECO:0000256" key="5">
    <source>
        <dbReference type="ARBA" id="ARBA00022786"/>
    </source>
</evidence>
<gene>
    <name evidence="7" type="ORF">LOD99_725</name>
</gene>
<protein>
    <recommendedName>
        <fullName evidence="2">RING-type E3 ubiquitin transferase</fullName>
        <ecNumber evidence="2">2.3.2.27</ecNumber>
    </recommendedName>
</protein>
<dbReference type="EMBL" id="JAKMXF010000222">
    <property type="protein sequence ID" value="KAI6654327.1"/>
    <property type="molecule type" value="Genomic_DNA"/>
</dbReference>
<dbReference type="InterPro" id="IPR013083">
    <property type="entry name" value="Znf_RING/FYVE/PHD"/>
</dbReference>
<dbReference type="GO" id="GO:0000209">
    <property type="term" value="P:protein polyubiquitination"/>
    <property type="evidence" value="ECO:0007669"/>
    <property type="project" value="TreeGrafter"/>
</dbReference>
<dbReference type="InterPro" id="IPR000608">
    <property type="entry name" value="UBC"/>
</dbReference>
<evidence type="ECO:0000256" key="2">
    <source>
        <dbReference type="ARBA" id="ARBA00012483"/>
    </source>
</evidence>
<dbReference type="Gene3D" id="3.10.110.10">
    <property type="entry name" value="Ubiquitin Conjugating Enzyme"/>
    <property type="match status" value="1"/>
</dbReference>
<dbReference type="Pfam" id="PF00179">
    <property type="entry name" value="UQ_con"/>
    <property type="match status" value="1"/>
</dbReference>
<dbReference type="SUPFAM" id="SSF54495">
    <property type="entry name" value="UBC-like"/>
    <property type="match status" value="1"/>
</dbReference>
<dbReference type="GO" id="GO:0043161">
    <property type="term" value="P:proteasome-mediated ubiquitin-dependent protein catabolic process"/>
    <property type="evidence" value="ECO:0007669"/>
    <property type="project" value="TreeGrafter"/>
</dbReference>
<feature type="domain" description="U-box" evidence="6">
    <location>
        <begin position="956"/>
        <end position="1029"/>
    </location>
</feature>
<dbReference type="GO" id="GO:0045862">
    <property type="term" value="P:positive regulation of proteolysis"/>
    <property type="evidence" value="ECO:0007669"/>
    <property type="project" value="TreeGrafter"/>
</dbReference>
<dbReference type="PROSITE" id="PS51698">
    <property type="entry name" value="U_BOX"/>
    <property type="match status" value="1"/>
</dbReference>
<comment type="caution">
    <text evidence="7">The sequence shown here is derived from an EMBL/GenBank/DDBJ whole genome shotgun (WGS) entry which is preliminary data.</text>
</comment>
<dbReference type="SUPFAM" id="SSF57850">
    <property type="entry name" value="RING/U-box"/>
    <property type="match status" value="1"/>
</dbReference>
<evidence type="ECO:0000256" key="3">
    <source>
        <dbReference type="ARBA" id="ARBA00022679"/>
    </source>
</evidence>
<dbReference type="AlphaFoldDB" id="A0AAV7JZK9"/>
<dbReference type="CDD" id="cd16655">
    <property type="entry name" value="RING-Ubox_WDSUB1-like"/>
    <property type="match status" value="1"/>
</dbReference>
<dbReference type="InterPro" id="IPR016135">
    <property type="entry name" value="UBQ-conjugating_enzyme/RWD"/>
</dbReference>
<dbReference type="CDD" id="cd17039">
    <property type="entry name" value="Ubl_ubiquitin_like"/>
    <property type="match status" value="1"/>
</dbReference>
<dbReference type="SMART" id="SM00504">
    <property type="entry name" value="Ubox"/>
    <property type="match status" value="1"/>
</dbReference>
<dbReference type="Gene3D" id="3.30.40.10">
    <property type="entry name" value="Zinc/RING finger domain, C3HC4 (zinc finger)"/>
    <property type="match status" value="1"/>
</dbReference>
<keyword evidence="8" id="KW-1185">Reference proteome</keyword>
<sequence>MEEEIAQFLNKLDLEDYLKDFTSDQCLHPVKNIQDFKVYLGKEEALEALGLTDVEVKRFIRMCKGTIHEIRPNDTHEVTGDPEQELVRIRYRILSPTHIQYCKNDILQVPENTPYYGVITQLYEQIKPSLEYECESIELYNETGYPLVTIPAYYLYPIQSWLLRSEDLVFAIPKALQAPSIINKGEIKHIISIQTTNEEIKLEIEIRTAEKDNIEITGLDIKQAISLHIHIPVYCIYLYFRPSNHRFPNQLEDSKTLTLKSIKEKKTIVLFDLSEEYWSPTSLDTYSSELTRPCNIQPNEYHVLHTFNAELMYFARVLASRSKEDQLLFLGSLRKISCSPPLVYAFLLLSEGNYISLPHKIAILEGVSTVLSFAVENKNSILCKFPLFARLCAFVEKSSTPGDRSTEQYEHLYLPARTRRRSTDDNIKRLSMSFPDEQKEMIIWSSVRRVNQKFNTKINLDNSINFPYKHPVELMFDYMHNRIENGLMVPLNKGKESAVVFTGGSNEPYKYLKYYSPLEGKAITFHPHDFSVVSDSLTEDLSHCDVTNTVIVLLDISNEMIRTDLHSSQGLKNKRTDKSGCTQIAAGIILINTIIDRLIRQETNYLLGLFIFSNDRPELEYNRFLVTPTLSYNDIVIAMDATLQFLIRPSIANQVKTADNMLTEGIEYCNGNYPNSNIICITNQSEANETAITSSINCMVVFGGKNGCDKLKKKQVGMLINEKKIDLYISNEQDKVMNYPFSEWRLVEYIDLIENHIRIANNFEFALQSPNFKEFNDYEEQLQMSGDKYMSTSTPEDIIAVLKEITLYMHNPNPYAKMFSNGSLKDWSITFDFHGVIPNIELLMHLPLRYPLVPPKFRLLCRIHHCNVDKHGYVCHPILFEGYQHGITLRKIIDAIYNMLITPIPSHAVQTKEVLLYYSHSQGEVNESIFSSSFVSNKLKVHRSQSAKTTRDTKLKCPEYLTCSLTSRVFENPVITPDGHTYDRDAIILYINLNHKDPISGNPLTEEDLTANKSIADGVAKYKRGASIEKYWWEQKL</sequence>
<dbReference type="InterPro" id="IPR003613">
    <property type="entry name" value="Ubox_domain"/>
</dbReference>
<dbReference type="GO" id="GO:0051087">
    <property type="term" value="F:protein-folding chaperone binding"/>
    <property type="evidence" value="ECO:0007669"/>
    <property type="project" value="TreeGrafter"/>
</dbReference>
<dbReference type="PANTHER" id="PTHR46803:SF2">
    <property type="entry name" value="E3 UBIQUITIN-PROTEIN LIGASE CHIP"/>
    <property type="match status" value="1"/>
</dbReference>
<dbReference type="CDD" id="cd00195">
    <property type="entry name" value="UBCc_UEV"/>
    <property type="match status" value="1"/>
</dbReference>
<evidence type="ECO:0000259" key="6">
    <source>
        <dbReference type="PROSITE" id="PS51698"/>
    </source>
</evidence>
<dbReference type="GO" id="GO:0006515">
    <property type="term" value="P:protein quality control for misfolded or incompletely synthesized proteins"/>
    <property type="evidence" value="ECO:0007669"/>
    <property type="project" value="TreeGrafter"/>
</dbReference>
<organism evidence="7 8">
    <name type="scientific">Oopsacas minuta</name>
    <dbReference type="NCBI Taxonomy" id="111878"/>
    <lineage>
        <taxon>Eukaryota</taxon>
        <taxon>Metazoa</taxon>
        <taxon>Porifera</taxon>
        <taxon>Hexactinellida</taxon>
        <taxon>Hexasterophora</taxon>
        <taxon>Lyssacinosida</taxon>
        <taxon>Leucopsacidae</taxon>
        <taxon>Oopsacas</taxon>
    </lineage>
</organism>
<keyword evidence="4" id="KW-0677">Repeat</keyword>
<dbReference type="SMART" id="SM00212">
    <property type="entry name" value="UBCc"/>
    <property type="match status" value="1"/>
</dbReference>
<dbReference type="GO" id="GO:0071218">
    <property type="term" value="P:cellular response to misfolded protein"/>
    <property type="evidence" value="ECO:0007669"/>
    <property type="project" value="TreeGrafter"/>
</dbReference>
<reference evidence="7 8" key="1">
    <citation type="journal article" date="2023" name="BMC Biol.">
        <title>The compact genome of the sponge Oopsacas minuta (Hexactinellida) is lacking key metazoan core genes.</title>
        <authorList>
            <person name="Santini S."/>
            <person name="Schenkelaars Q."/>
            <person name="Jourda C."/>
            <person name="Duchesne M."/>
            <person name="Belahbib H."/>
            <person name="Rocher C."/>
            <person name="Selva M."/>
            <person name="Riesgo A."/>
            <person name="Vervoort M."/>
            <person name="Leys S.P."/>
            <person name="Kodjabachian L."/>
            <person name="Le Bivic A."/>
            <person name="Borchiellini C."/>
            <person name="Claverie J.M."/>
            <person name="Renard E."/>
        </authorList>
    </citation>
    <scope>NUCLEOTIDE SEQUENCE [LARGE SCALE GENOMIC DNA]</scope>
    <source>
        <strain evidence="7">SPO-2</strain>
    </source>
</reference>